<proteinExistence type="predicted"/>
<dbReference type="InParanoid" id="I1BRH1"/>
<gene>
    <name evidence="1" type="ORF">RO3G_03506</name>
</gene>
<dbReference type="EMBL" id="CH476733">
    <property type="protein sequence ID" value="EIE78801.1"/>
    <property type="molecule type" value="Genomic_DNA"/>
</dbReference>
<keyword evidence="2" id="KW-1185">Reference proteome</keyword>
<dbReference type="VEuPathDB" id="FungiDB:RO3G_03506"/>
<dbReference type="RefSeq" id="XP_067514197.1">
    <property type="nucleotide sequence ID" value="XM_067658096.1"/>
</dbReference>
<organism evidence="1 2">
    <name type="scientific">Rhizopus delemar (strain RA 99-880 / ATCC MYA-4621 / FGSC 9543 / NRRL 43880)</name>
    <name type="common">Mucormycosis agent</name>
    <name type="synonym">Rhizopus arrhizus var. delemar</name>
    <dbReference type="NCBI Taxonomy" id="246409"/>
    <lineage>
        <taxon>Eukaryota</taxon>
        <taxon>Fungi</taxon>
        <taxon>Fungi incertae sedis</taxon>
        <taxon>Mucoromycota</taxon>
        <taxon>Mucoromycotina</taxon>
        <taxon>Mucoromycetes</taxon>
        <taxon>Mucorales</taxon>
        <taxon>Mucorineae</taxon>
        <taxon>Rhizopodaceae</taxon>
        <taxon>Rhizopus</taxon>
    </lineage>
</organism>
<dbReference type="GeneID" id="93610477"/>
<sequence>MVDSPDLEILNQNEVKFAVSIQLIAKELENIMLVMPHCLWASERMLSTTSLFKMS</sequence>
<accession>I1BRH1</accession>
<name>I1BRH1_RHIO9</name>
<dbReference type="Proteomes" id="UP000009138">
    <property type="component" value="Unassembled WGS sequence"/>
</dbReference>
<evidence type="ECO:0000313" key="1">
    <source>
        <dbReference type="EMBL" id="EIE78801.1"/>
    </source>
</evidence>
<evidence type="ECO:0000313" key="2">
    <source>
        <dbReference type="Proteomes" id="UP000009138"/>
    </source>
</evidence>
<protein>
    <submittedName>
        <fullName evidence="1">Uncharacterized protein</fullName>
    </submittedName>
</protein>
<dbReference type="AlphaFoldDB" id="I1BRH1"/>
<reference evidence="1 2" key="1">
    <citation type="journal article" date="2009" name="PLoS Genet.">
        <title>Genomic analysis of the basal lineage fungus Rhizopus oryzae reveals a whole-genome duplication.</title>
        <authorList>
            <person name="Ma L.-J."/>
            <person name="Ibrahim A.S."/>
            <person name="Skory C."/>
            <person name="Grabherr M.G."/>
            <person name="Burger G."/>
            <person name="Butler M."/>
            <person name="Elias M."/>
            <person name="Idnurm A."/>
            <person name="Lang B.F."/>
            <person name="Sone T."/>
            <person name="Abe A."/>
            <person name="Calvo S.E."/>
            <person name="Corrochano L.M."/>
            <person name="Engels R."/>
            <person name="Fu J."/>
            <person name="Hansberg W."/>
            <person name="Kim J.-M."/>
            <person name="Kodira C.D."/>
            <person name="Koehrsen M.J."/>
            <person name="Liu B."/>
            <person name="Miranda-Saavedra D."/>
            <person name="O'Leary S."/>
            <person name="Ortiz-Castellanos L."/>
            <person name="Poulter R."/>
            <person name="Rodriguez-Romero J."/>
            <person name="Ruiz-Herrera J."/>
            <person name="Shen Y.-Q."/>
            <person name="Zeng Q."/>
            <person name="Galagan J."/>
            <person name="Birren B.W."/>
            <person name="Cuomo C.A."/>
            <person name="Wickes B.L."/>
        </authorList>
    </citation>
    <scope>NUCLEOTIDE SEQUENCE [LARGE SCALE GENOMIC DNA]</scope>
    <source>
        <strain evidence="2">RA 99-880 / ATCC MYA-4621 / FGSC 9543 / NRRL 43880</strain>
    </source>
</reference>